<dbReference type="AlphaFoldDB" id="A0A645HI95"/>
<keyword evidence="2" id="KW-1003">Cell membrane</keyword>
<name>A0A645HI95_9ZZZZ</name>
<protein>
    <submittedName>
        <fullName evidence="8">Putative sugar transferase EpsL</fullName>
        <ecNumber evidence="8">2.-.-.-</ecNumber>
    </submittedName>
</protein>
<evidence type="ECO:0000256" key="1">
    <source>
        <dbReference type="ARBA" id="ARBA00004236"/>
    </source>
</evidence>
<keyword evidence="5" id="KW-1133">Transmembrane helix</keyword>
<dbReference type="Pfam" id="PF02397">
    <property type="entry name" value="Bac_transf"/>
    <property type="match status" value="1"/>
</dbReference>
<evidence type="ECO:0000256" key="3">
    <source>
        <dbReference type="ARBA" id="ARBA00022679"/>
    </source>
</evidence>
<dbReference type="InterPro" id="IPR003362">
    <property type="entry name" value="Bact_transf"/>
</dbReference>
<dbReference type="EMBL" id="VSSQ01094146">
    <property type="protein sequence ID" value="MPN38735.1"/>
    <property type="molecule type" value="Genomic_DNA"/>
</dbReference>
<evidence type="ECO:0000256" key="6">
    <source>
        <dbReference type="ARBA" id="ARBA00023136"/>
    </source>
</evidence>
<gene>
    <name evidence="8" type="primary">epsL_12</name>
    <name evidence="8" type="ORF">SDC9_186260</name>
</gene>
<evidence type="ECO:0000313" key="8">
    <source>
        <dbReference type="EMBL" id="MPN38735.1"/>
    </source>
</evidence>
<keyword evidence="6" id="KW-0472">Membrane</keyword>
<accession>A0A645HI95</accession>
<comment type="subcellular location">
    <subcellularLocation>
        <location evidence="1">Cell membrane</location>
    </subcellularLocation>
</comment>
<sequence>MSVVGPRPIVEDEVEKYGVYANKFFSVIPGLTGYWQANGRSDTSYDERVQMDMFYIDNRSLLMDFKIILKTMVSVVKKEGAI</sequence>
<evidence type="ECO:0000259" key="7">
    <source>
        <dbReference type="Pfam" id="PF02397"/>
    </source>
</evidence>
<evidence type="ECO:0000256" key="2">
    <source>
        <dbReference type="ARBA" id="ARBA00022475"/>
    </source>
</evidence>
<evidence type="ECO:0000256" key="5">
    <source>
        <dbReference type="ARBA" id="ARBA00022989"/>
    </source>
</evidence>
<proteinExistence type="predicted"/>
<reference evidence="8" key="1">
    <citation type="submission" date="2019-08" db="EMBL/GenBank/DDBJ databases">
        <authorList>
            <person name="Kucharzyk K."/>
            <person name="Murdoch R.W."/>
            <person name="Higgins S."/>
            <person name="Loffler F."/>
        </authorList>
    </citation>
    <scope>NUCLEOTIDE SEQUENCE</scope>
</reference>
<organism evidence="8">
    <name type="scientific">bioreactor metagenome</name>
    <dbReference type="NCBI Taxonomy" id="1076179"/>
    <lineage>
        <taxon>unclassified sequences</taxon>
        <taxon>metagenomes</taxon>
        <taxon>ecological metagenomes</taxon>
    </lineage>
</organism>
<keyword evidence="4" id="KW-0812">Transmembrane</keyword>
<keyword evidence="3 8" id="KW-0808">Transferase</keyword>
<dbReference type="PANTHER" id="PTHR30576">
    <property type="entry name" value="COLANIC BIOSYNTHESIS UDP-GLUCOSE LIPID CARRIER TRANSFERASE"/>
    <property type="match status" value="1"/>
</dbReference>
<comment type="caution">
    <text evidence="8">The sequence shown here is derived from an EMBL/GenBank/DDBJ whole genome shotgun (WGS) entry which is preliminary data.</text>
</comment>
<dbReference type="GO" id="GO:0016780">
    <property type="term" value="F:phosphotransferase activity, for other substituted phosphate groups"/>
    <property type="evidence" value="ECO:0007669"/>
    <property type="project" value="TreeGrafter"/>
</dbReference>
<evidence type="ECO:0000256" key="4">
    <source>
        <dbReference type="ARBA" id="ARBA00022692"/>
    </source>
</evidence>
<dbReference type="PANTHER" id="PTHR30576:SF4">
    <property type="entry name" value="UNDECAPRENYL-PHOSPHATE GALACTOSE PHOSPHOTRANSFERASE"/>
    <property type="match status" value="1"/>
</dbReference>
<dbReference type="EC" id="2.-.-.-" evidence="8"/>
<feature type="domain" description="Bacterial sugar transferase" evidence="7">
    <location>
        <begin position="1"/>
        <end position="77"/>
    </location>
</feature>
<dbReference type="GO" id="GO:0005886">
    <property type="term" value="C:plasma membrane"/>
    <property type="evidence" value="ECO:0007669"/>
    <property type="project" value="UniProtKB-SubCell"/>
</dbReference>